<dbReference type="InterPro" id="IPR025110">
    <property type="entry name" value="AMP-bd_C"/>
</dbReference>
<evidence type="ECO:0000313" key="8">
    <source>
        <dbReference type="Proteomes" id="UP000680588"/>
    </source>
</evidence>
<dbReference type="GO" id="GO:0005324">
    <property type="term" value="F:long-chain fatty acid transmembrane transporter activity"/>
    <property type="evidence" value="ECO:0007669"/>
    <property type="project" value="TreeGrafter"/>
</dbReference>
<evidence type="ECO:0000256" key="4">
    <source>
        <dbReference type="ARBA" id="ARBA00022840"/>
    </source>
</evidence>
<dbReference type="PROSITE" id="PS00455">
    <property type="entry name" value="AMP_BINDING"/>
    <property type="match status" value="1"/>
</dbReference>
<comment type="similarity">
    <text evidence="1">Belongs to the ATP-dependent AMP-binding enzyme family.</text>
</comment>
<sequence>MRTYAEVVTSRAQDEHEGLRFEGRSWSWAQVIDEASTRAAILGTIEPGTGRHQVHVGVLLQNTPDYVFWLLAAALSGDVIVGINPTRRGAELTHDMQHADCDLLISEPLYLASDDCPELPVPAGRIFDVESEAYAQLLESHAGAPLPAEIPAPSAIYLLLFSSGSTGAPKAVICTQGRLGTVTPSLTERISLHRGSVSYLHLPLFHGHGIMMNLATAAEAGATVVMVRKFSASRFARDIREHKVTFVNYVGRVLSYILAQPEDPADADNCLESVFGSEASPAEAESFRRRFGCEVREGFGSSEGIIRIVPVPGTPAGALGLPAAGMAVEIRSADGTECPRAQFDDTGRLLNAEEATGEIVVVGAGPRFEGYYKNPEAMAERLRFGGEDFWTGDLGYRDEEGYFYFGGRTSDWLRVDGENFGTAPIERIISRHPAVSGVHAYAVPDPLTGDQLMCTLVLHPGAEFDPVDLAAFLDAQPDLGTKWRPTFIRVVDEAPTTANAKIDKAPLRKVAWEAENVWWARNRSSAYIRMEDGHREALRNEFIAAGRINSLPAASAALVETVGAGTR</sequence>
<keyword evidence="4" id="KW-0067">ATP-binding</keyword>
<feature type="domain" description="AMP-binding enzyme C-terminal" evidence="6">
    <location>
        <begin position="425"/>
        <end position="501"/>
    </location>
</feature>
<dbReference type="SUPFAM" id="SSF56801">
    <property type="entry name" value="Acetyl-CoA synthetase-like"/>
    <property type="match status" value="1"/>
</dbReference>
<dbReference type="GO" id="GO:0044539">
    <property type="term" value="P:long-chain fatty acid import into cell"/>
    <property type="evidence" value="ECO:0007669"/>
    <property type="project" value="TreeGrafter"/>
</dbReference>
<dbReference type="InterPro" id="IPR020845">
    <property type="entry name" value="AMP-binding_CS"/>
</dbReference>
<dbReference type="InterPro" id="IPR045851">
    <property type="entry name" value="AMP-bd_C_sf"/>
</dbReference>
<dbReference type="PANTHER" id="PTHR43107">
    <property type="entry name" value="LONG-CHAIN FATTY ACID TRANSPORT PROTEIN"/>
    <property type="match status" value="1"/>
</dbReference>
<organism evidence="7 8">
    <name type="scientific">Arthrobacter sunyaminii</name>
    <dbReference type="NCBI Taxonomy" id="2816859"/>
    <lineage>
        <taxon>Bacteria</taxon>
        <taxon>Bacillati</taxon>
        <taxon>Actinomycetota</taxon>
        <taxon>Actinomycetes</taxon>
        <taxon>Micrococcales</taxon>
        <taxon>Micrococcaceae</taxon>
        <taxon>Arthrobacter</taxon>
    </lineage>
</organism>
<dbReference type="Gene3D" id="3.30.300.30">
    <property type="match status" value="1"/>
</dbReference>
<proteinExistence type="inferred from homology"/>
<dbReference type="AlphaFoldDB" id="A0A975S4I5"/>
<gene>
    <name evidence="7" type="ORF">KG104_08830</name>
</gene>
<protein>
    <submittedName>
        <fullName evidence="7">AMP-binding protein</fullName>
    </submittedName>
</protein>
<dbReference type="PANTHER" id="PTHR43107:SF15">
    <property type="entry name" value="FATTY ACID TRANSPORT PROTEIN 3, ISOFORM A"/>
    <property type="match status" value="1"/>
</dbReference>
<accession>A0A975S4I5</accession>
<dbReference type="InterPro" id="IPR000873">
    <property type="entry name" value="AMP-dep_synth/lig_dom"/>
</dbReference>
<dbReference type="EMBL" id="CP076456">
    <property type="protein sequence ID" value="QWQ34676.1"/>
    <property type="molecule type" value="Genomic_DNA"/>
</dbReference>
<feature type="domain" description="AMP-dependent synthetase/ligase" evidence="5">
    <location>
        <begin position="14"/>
        <end position="372"/>
    </location>
</feature>
<evidence type="ECO:0000256" key="1">
    <source>
        <dbReference type="ARBA" id="ARBA00006432"/>
    </source>
</evidence>
<keyword evidence="3" id="KW-0547">Nucleotide-binding</keyword>
<dbReference type="Pfam" id="PF13193">
    <property type="entry name" value="AMP-binding_C"/>
    <property type="match status" value="1"/>
</dbReference>
<reference evidence="7" key="1">
    <citation type="submission" date="2021-06" db="EMBL/GenBank/DDBJ databases">
        <title>Novel species in genus Arthrobacter.</title>
        <authorList>
            <person name="Zhang G."/>
        </authorList>
    </citation>
    <scope>NUCLEOTIDE SEQUENCE</scope>
    <source>
        <strain evidence="7">Zg-ZUI122</strain>
    </source>
</reference>
<dbReference type="Gene3D" id="3.40.50.12780">
    <property type="entry name" value="N-terminal domain of ligase-like"/>
    <property type="match status" value="1"/>
</dbReference>
<dbReference type="InterPro" id="IPR042099">
    <property type="entry name" value="ANL_N_sf"/>
</dbReference>
<name>A0A975S4I5_9MICC</name>
<evidence type="ECO:0000313" key="7">
    <source>
        <dbReference type="EMBL" id="QWQ34676.1"/>
    </source>
</evidence>
<dbReference type="Pfam" id="PF00501">
    <property type="entry name" value="AMP-binding"/>
    <property type="match status" value="1"/>
</dbReference>
<keyword evidence="8" id="KW-1185">Reference proteome</keyword>
<dbReference type="GO" id="GO:0005524">
    <property type="term" value="F:ATP binding"/>
    <property type="evidence" value="ECO:0007669"/>
    <property type="project" value="UniProtKB-KW"/>
</dbReference>
<dbReference type="GO" id="GO:0004467">
    <property type="term" value="F:long-chain fatty acid-CoA ligase activity"/>
    <property type="evidence" value="ECO:0007669"/>
    <property type="project" value="TreeGrafter"/>
</dbReference>
<evidence type="ECO:0000259" key="5">
    <source>
        <dbReference type="Pfam" id="PF00501"/>
    </source>
</evidence>
<dbReference type="RefSeq" id="WP_207346766.1">
    <property type="nucleotide sequence ID" value="NZ_CP076456.1"/>
</dbReference>
<keyword evidence="2" id="KW-0436">Ligase</keyword>
<evidence type="ECO:0000259" key="6">
    <source>
        <dbReference type="Pfam" id="PF13193"/>
    </source>
</evidence>
<evidence type="ECO:0000256" key="3">
    <source>
        <dbReference type="ARBA" id="ARBA00022741"/>
    </source>
</evidence>
<dbReference type="KEGG" id="asun:KG104_08830"/>
<dbReference type="Proteomes" id="UP000680588">
    <property type="component" value="Chromosome"/>
</dbReference>
<dbReference type="GO" id="GO:0005886">
    <property type="term" value="C:plasma membrane"/>
    <property type="evidence" value="ECO:0007669"/>
    <property type="project" value="TreeGrafter"/>
</dbReference>
<evidence type="ECO:0000256" key="2">
    <source>
        <dbReference type="ARBA" id="ARBA00022598"/>
    </source>
</evidence>